<evidence type="ECO:0000313" key="2">
    <source>
        <dbReference type="Proteomes" id="UP000254437"/>
    </source>
</evidence>
<accession>A0A378T9J1</accession>
<proteinExistence type="predicted"/>
<dbReference type="AlphaFoldDB" id="A0A378T9J1"/>
<name>A0A378T9J1_MORLA</name>
<sequence>MSNDLTNLAFKQFTDEIYQFLHHFGFKKNGLNFYREQNYFRQIITIRKLNTTNHSITFTIYFGTDYCNDKRATFCQLTDFRHQEQISNNGQELIYEFNNDDLKKHTKNNSYFLNLKQQVLNDMQSLILPLFN</sequence>
<gene>
    <name evidence="1" type="ORF">NCTC10359_00810</name>
</gene>
<dbReference type="Proteomes" id="UP000254437">
    <property type="component" value="Unassembled WGS sequence"/>
</dbReference>
<reference evidence="1 2" key="1">
    <citation type="submission" date="2018-06" db="EMBL/GenBank/DDBJ databases">
        <authorList>
            <consortium name="Pathogen Informatics"/>
            <person name="Doyle S."/>
        </authorList>
    </citation>
    <scope>NUCLEOTIDE SEQUENCE [LARGE SCALE GENOMIC DNA]</scope>
    <source>
        <strain evidence="1 2">NCTC10359</strain>
    </source>
</reference>
<organism evidence="1 2">
    <name type="scientific">Moraxella lacunata</name>
    <dbReference type="NCBI Taxonomy" id="477"/>
    <lineage>
        <taxon>Bacteria</taxon>
        <taxon>Pseudomonadati</taxon>
        <taxon>Pseudomonadota</taxon>
        <taxon>Gammaproteobacteria</taxon>
        <taxon>Moraxellales</taxon>
        <taxon>Moraxellaceae</taxon>
        <taxon>Moraxella</taxon>
    </lineage>
</organism>
<evidence type="ECO:0008006" key="3">
    <source>
        <dbReference type="Google" id="ProtNLM"/>
    </source>
</evidence>
<protein>
    <recommendedName>
        <fullName evidence="3">DUF4304 domain-containing protein</fullName>
    </recommendedName>
</protein>
<dbReference type="EMBL" id="UGQU01000001">
    <property type="protein sequence ID" value="STZ56206.1"/>
    <property type="molecule type" value="Genomic_DNA"/>
</dbReference>
<dbReference type="RefSeq" id="WP_115005750.1">
    <property type="nucleotide sequence ID" value="NZ_UGQU01000001.1"/>
</dbReference>
<evidence type="ECO:0000313" key="1">
    <source>
        <dbReference type="EMBL" id="STZ56206.1"/>
    </source>
</evidence>